<feature type="transmembrane region" description="Helical" evidence="2">
    <location>
        <begin position="165"/>
        <end position="193"/>
    </location>
</feature>
<feature type="region of interest" description="Disordered" evidence="1">
    <location>
        <begin position="201"/>
        <end position="243"/>
    </location>
</feature>
<feature type="compositionally biased region" description="Low complexity" evidence="1">
    <location>
        <begin position="11"/>
        <end position="29"/>
    </location>
</feature>
<evidence type="ECO:0000313" key="5">
    <source>
        <dbReference type="Proteomes" id="UP001321453"/>
    </source>
</evidence>
<feature type="transmembrane region" description="Helical" evidence="2">
    <location>
        <begin position="323"/>
        <end position="345"/>
    </location>
</feature>
<evidence type="ECO:0000313" key="4">
    <source>
        <dbReference type="EMBL" id="MDM7831942.1"/>
    </source>
</evidence>
<feature type="compositionally biased region" description="Low complexity" evidence="1">
    <location>
        <begin position="224"/>
        <end position="235"/>
    </location>
</feature>
<feature type="transmembrane region" description="Helical" evidence="2">
    <location>
        <begin position="89"/>
        <end position="116"/>
    </location>
</feature>
<dbReference type="EMBL" id="JAUCGR010000002">
    <property type="protein sequence ID" value="MDM7831942.1"/>
    <property type="molecule type" value="Genomic_DNA"/>
</dbReference>
<feature type="compositionally biased region" description="Gly residues" evidence="1">
    <location>
        <begin position="283"/>
        <end position="292"/>
    </location>
</feature>
<evidence type="ECO:0000256" key="1">
    <source>
        <dbReference type="SAM" id="MobiDB-lite"/>
    </source>
</evidence>
<organism evidence="4 5">
    <name type="scientific">Cellulomonas edaphi</name>
    <dbReference type="NCBI Taxonomy" id="3053468"/>
    <lineage>
        <taxon>Bacteria</taxon>
        <taxon>Bacillati</taxon>
        <taxon>Actinomycetota</taxon>
        <taxon>Actinomycetes</taxon>
        <taxon>Micrococcales</taxon>
        <taxon>Cellulomonadaceae</taxon>
        <taxon>Cellulomonas</taxon>
    </lineage>
</organism>
<evidence type="ECO:0000256" key="2">
    <source>
        <dbReference type="SAM" id="Phobius"/>
    </source>
</evidence>
<keyword evidence="5" id="KW-1185">Reference proteome</keyword>
<keyword evidence="2" id="KW-0812">Transmembrane</keyword>
<protein>
    <submittedName>
        <fullName evidence="4">PspC domain-containing protein</fullName>
    </submittedName>
</protein>
<keyword evidence="2" id="KW-1133">Transmembrane helix</keyword>
<keyword evidence="2" id="KW-0472">Membrane</keyword>
<dbReference type="InterPro" id="IPR007168">
    <property type="entry name" value="Phageshock_PspC_N"/>
</dbReference>
<comment type="caution">
    <text evidence="4">The sequence shown here is derived from an EMBL/GenBank/DDBJ whole genome shotgun (WGS) entry which is preliminary data.</text>
</comment>
<sequence length="540" mass="54595">MDTNSPGGQTAGTPSPEGGAAPAPAATPGPSGGPGSSGESAASPPRPQVPSSTSGFFGAVRRLGISRADDRWIGGVCAGLANRTGYDPLLWRGIFAASFLIGGIGFLFYGVAWALLPERRDGRIHAEELLAGRFDIAIVGALAFTVIGLGRGGNVVWFWGGEPPWVGGIFHVLAGLLWFGFIAAVVVAIVVALNKRSNGRPPVPPGPYGPYPSPQPGAPGAPGQGSSAAPYASQPHAGQPHATQAYAGQAYAPQPYAGQAYAPQPSSTQPYSPYPGQPYSGAHGLGTAGSGGPATAHTVQPPYGPVPPVVAVKPPKHHKPRTYGPGVATVGIVVALGLLTLAVLLAADRTGSFDGPVVLTALGIGVVLCGLGIIVSGFRGRSSGVLGFLAIVGIVVALPIGAASPSEWSWNENGMHRFAGDVTVHVTDRTEAAEGYALGFGQAHVDVSDVPMSGELLEVPLSVGAGDLTVVVPSDAAVSADVRLRAGQVTWDVGGPTERADGLSTETRTFTDDAAANGSAQLNLRISVGAGNVTIIREDS</sequence>
<dbReference type="RefSeq" id="WP_289447350.1">
    <property type="nucleotide sequence ID" value="NZ_JAUCGR010000002.1"/>
</dbReference>
<reference evidence="4 5" key="1">
    <citation type="submission" date="2023-06" db="EMBL/GenBank/DDBJ databases">
        <title>Cellulomonas sp. MW9 Whole genome sequence.</title>
        <authorList>
            <person name="Park S."/>
        </authorList>
    </citation>
    <scope>NUCLEOTIDE SEQUENCE [LARGE SCALE GENOMIC DNA]</scope>
    <source>
        <strain evidence="4 5">MW9</strain>
    </source>
</reference>
<accession>A0ABT7S8J4</accession>
<feature type="domain" description="Phage shock protein PspC N-terminal" evidence="3">
    <location>
        <begin position="68"/>
        <end position="118"/>
    </location>
</feature>
<feature type="compositionally biased region" description="Pro residues" evidence="1">
    <location>
        <begin position="201"/>
        <end position="219"/>
    </location>
</feature>
<feature type="transmembrane region" description="Helical" evidence="2">
    <location>
        <begin position="136"/>
        <end position="159"/>
    </location>
</feature>
<feature type="compositionally biased region" description="Low complexity" evidence="1">
    <location>
        <begin position="257"/>
        <end position="271"/>
    </location>
</feature>
<feature type="region of interest" description="Disordered" evidence="1">
    <location>
        <begin position="1"/>
        <end position="55"/>
    </location>
</feature>
<feature type="transmembrane region" description="Helical" evidence="2">
    <location>
        <begin position="357"/>
        <end position="378"/>
    </location>
</feature>
<evidence type="ECO:0000259" key="3">
    <source>
        <dbReference type="Pfam" id="PF04024"/>
    </source>
</evidence>
<gene>
    <name evidence="4" type="ORF">QRT05_11405</name>
</gene>
<dbReference type="Pfam" id="PF04024">
    <property type="entry name" value="PspC"/>
    <property type="match status" value="1"/>
</dbReference>
<name>A0ABT7S8J4_9CELL</name>
<dbReference type="Proteomes" id="UP001321453">
    <property type="component" value="Unassembled WGS sequence"/>
</dbReference>
<proteinExistence type="predicted"/>
<feature type="transmembrane region" description="Helical" evidence="2">
    <location>
        <begin position="385"/>
        <end position="403"/>
    </location>
</feature>
<feature type="region of interest" description="Disordered" evidence="1">
    <location>
        <begin position="257"/>
        <end position="301"/>
    </location>
</feature>